<dbReference type="GO" id="GO:0046983">
    <property type="term" value="F:protein dimerization activity"/>
    <property type="evidence" value="ECO:0007669"/>
    <property type="project" value="InterPro"/>
</dbReference>
<dbReference type="Pfam" id="PF07730">
    <property type="entry name" value="HisKA_3"/>
    <property type="match status" value="1"/>
</dbReference>
<dbReference type="GO" id="GO:0000155">
    <property type="term" value="F:phosphorelay sensor kinase activity"/>
    <property type="evidence" value="ECO:0007669"/>
    <property type="project" value="InterPro"/>
</dbReference>
<dbReference type="GO" id="GO:0005524">
    <property type="term" value="F:ATP binding"/>
    <property type="evidence" value="ECO:0007669"/>
    <property type="project" value="UniProtKB-KW"/>
</dbReference>
<feature type="domain" description="Histidine kinase" evidence="9">
    <location>
        <begin position="190"/>
        <end position="278"/>
    </location>
</feature>
<dbReference type="InterPro" id="IPR011712">
    <property type="entry name" value="Sig_transdc_His_kin_sub3_dim/P"/>
</dbReference>
<dbReference type="RefSeq" id="WP_069005570.1">
    <property type="nucleotide sequence ID" value="NZ_LVJX01000010.1"/>
</dbReference>
<dbReference type="CDD" id="cd16917">
    <property type="entry name" value="HATPase_UhpB-NarQ-NarX-like"/>
    <property type="match status" value="1"/>
</dbReference>
<keyword evidence="6" id="KW-0418">Kinase</keyword>
<protein>
    <recommendedName>
        <fullName evidence="2">histidine kinase</fullName>
        <ecNumber evidence="2">2.7.13.3</ecNumber>
    </recommendedName>
</protein>
<evidence type="ECO:0000256" key="7">
    <source>
        <dbReference type="ARBA" id="ARBA00022840"/>
    </source>
</evidence>
<evidence type="ECO:0000256" key="8">
    <source>
        <dbReference type="ARBA" id="ARBA00023012"/>
    </source>
</evidence>
<evidence type="ECO:0000256" key="1">
    <source>
        <dbReference type="ARBA" id="ARBA00000085"/>
    </source>
</evidence>
<comment type="catalytic activity">
    <reaction evidence="1">
        <text>ATP + protein L-histidine = ADP + protein N-phospho-L-histidine.</text>
        <dbReference type="EC" id="2.7.13.3"/>
    </reaction>
</comment>
<dbReference type="InterPro" id="IPR036890">
    <property type="entry name" value="HATPase_C_sf"/>
</dbReference>
<dbReference type="SMART" id="SM00387">
    <property type="entry name" value="HATPase_c"/>
    <property type="match status" value="1"/>
</dbReference>
<keyword evidence="4" id="KW-0808">Transferase</keyword>
<reference evidence="10 11" key="1">
    <citation type="submission" date="2016-03" db="EMBL/GenBank/DDBJ databases">
        <title>Chemosynthetic sulphur-oxidizing symbionts of marine invertebrate animals are capable of nitrogen fixation.</title>
        <authorList>
            <person name="Petersen J.M."/>
            <person name="Kemper A."/>
            <person name="Gruber-Vodicka H."/>
            <person name="Cardini U."/>
            <person name="Geest Mvander."/>
            <person name="Kleiner M."/>
            <person name="Bulgheresi S."/>
            <person name="Fussmann M."/>
            <person name="Herbold C."/>
            <person name="Seah B.K.B."/>
            <person name="Antony C.Paul."/>
            <person name="Liu D."/>
            <person name="Belitz A."/>
            <person name="Weber M."/>
        </authorList>
    </citation>
    <scope>NUCLEOTIDE SEQUENCE [LARGE SCALE GENOMIC DNA]</scope>
    <source>
        <strain evidence="10">G_D</strain>
    </source>
</reference>
<dbReference type="InterPro" id="IPR003594">
    <property type="entry name" value="HATPase_dom"/>
</dbReference>
<dbReference type="EMBL" id="LVJZ01000003">
    <property type="protein sequence ID" value="ODB97689.1"/>
    <property type="molecule type" value="Genomic_DNA"/>
</dbReference>
<comment type="caution">
    <text evidence="10">The sequence shown here is derived from an EMBL/GenBank/DDBJ whole genome shotgun (WGS) entry which is preliminary data.</text>
</comment>
<evidence type="ECO:0000313" key="10">
    <source>
        <dbReference type="EMBL" id="ODB97689.1"/>
    </source>
</evidence>
<evidence type="ECO:0000256" key="6">
    <source>
        <dbReference type="ARBA" id="ARBA00022777"/>
    </source>
</evidence>
<dbReference type="Gene3D" id="1.20.5.1930">
    <property type="match status" value="1"/>
</dbReference>
<dbReference type="InterPro" id="IPR050482">
    <property type="entry name" value="Sensor_HK_TwoCompSys"/>
</dbReference>
<gene>
    <name evidence="10" type="ORF">A3196_13525</name>
</gene>
<dbReference type="STRING" id="1818881.A3196_13525"/>
<dbReference type="SUPFAM" id="SSF55874">
    <property type="entry name" value="ATPase domain of HSP90 chaperone/DNA topoisomerase II/histidine kinase"/>
    <property type="match status" value="1"/>
</dbReference>
<keyword evidence="8" id="KW-0902">Two-component regulatory system</keyword>
<dbReference type="InterPro" id="IPR005467">
    <property type="entry name" value="His_kinase_dom"/>
</dbReference>
<keyword evidence="7" id="KW-0067">ATP-binding</keyword>
<dbReference type="PANTHER" id="PTHR24421">
    <property type="entry name" value="NITRATE/NITRITE SENSOR PROTEIN NARX-RELATED"/>
    <property type="match status" value="1"/>
</dbReference>
<dbReference type="EC" id="2.7.13.3" evidence="2"/>
<keyword evidence="5" id="KW-0547">Nucleotide-binding</keyword>
<dbReference type="PANTHER" id="PTHR24421:SF10">
    <property type="entry name" value="NITRATE_NITRITE SENSOR PROTEIN NARQ"/>
    <property type="match status" value="1"/>
</dbReference>
<keyword evidence="3" id="KW-0597">Phosphoprotein</keyword>
<sequence length="278" mass="30460">MALVNDHLGSDGFLGVSALKLASSPFPLAEKETQTGVSINDNLRLTDQHIQDGLSCLKQLKQGAHHQHVSSEELERKRISRELHDGLGQLLTSMGLHIQRCLDGCDGQKSATQSQQRESLEAVSSMVKQAMSEVRSICSAIRPAILDDLGVIPAISWQCRQITKVCSDTQVVTDFDVDEESIPEDYKSVIYRIVQESLNNAIKYSKAKTITVSLLQAHDAIHLMVIDNGVGFDPSEIQGNLGMGLVGMRERAESVDGRIRIDTGIDQGVQIRASFPLQ</sequence>
<evidence type="ECO:0000256" key="4">
    <source>
        <dbReference type="ARBA" id="ARBA00022679"/>
    </source>
</evidence>
<dbReference type="Gene3D" id="3.30.565.10">
    <property type="entry name" value="Histidine kinase-like ATPase, C-terminal domain"/>
    <property type="match status" value="1"/>
</dbReference>
<dbReference type="Proteomes" id="UP000094849">
    <property type="component" value="Unassembled WGS sequence"/>
</dbReference>
<dbReference type="Pfam" id="PF02518">
    <property type="entry name" value="HATPase_c"/>
    <property type="match status" value="1"/>
</dbReference>
<dbReference type="PROSITE" id="PS50109">
    <property type="entry name" value="HIS_KIN"/>
    <property type="match status" value="1"/>
</dbReference>
<evidence type="ECO:0000256" key="5">
    <source>
        <dbReference type="ARBA" id="ARBA00022741"/>
    </source>
</evidence>
<organism evidence="10 11">
    <name type="scientific">Candidatus Thiodiazotropha endoloripes</name>
    <dbReference type="NCBI Taxonomy" id="1818881"/>
    <lineage>
        <taxon>Bacteria</taxon>
        <taxon>Pseudomonadati</taxon>
        <taxon>Pseudomonadota</taxon>
        <taxon>Gammaproteobacteria</taxon>
        <taxon>Chromatiales</taxon>
        <taxon>Sedimenticolaceae</taxon>
        <taxon>Candidatus Thiodiazotropha</taxon>
    </lineage>
</organism>
<keyword evidence="11" id="KW-1185">Reference proteome</keyword>
<proteinExistence type="predicted"/>
<name>A0A1E2USH3_9GAMM</name>
<dbReference type="GO" id="GO:0016020">
    <property type="term" value="C:membrane"/>
    <property type="evidence" value="ECO:0007669"/>
    <property type="project" value="InterPro"/>
</dbReference>
<evidence type="ECO:0000259" key="9">
    <source>
        <dbReference type="PROSITE" id="PS50109"/>
    </source>
</evidence>
<evidence type="ECO:0000256" key="2">
    <source>
        <dbReference type="ARBA" id="ARBA00012438"/>
    </source>
</evidence>
<accession>A0A1E2USH3</accession>
<evidence type="ECO:0000313" key="11">
    <source>
        <dbReference type="Proteomes" id="UP000094849"/>
    </source>
</evidence>
<dbReference type="AlphaFoldDB" id="A0A1E2USH3"/>
<evidence type="ECO:0000256" key="3">
    <source>
        <dbReference type="ARBA" id="ARBA00022553"/>
    </source>
</evidence>